<dbReference type="EMBL" id="OX596104">
    <property type="protein sequence ID" value="CAM9995187.1"/>
    <property type="molecule type" value="Genomic_DNA"/>
</dbReference>
<proteinExistence type="predicted"/>
<reference evidence="1" key="1">
    <citation type="submission" date="2023-05" db="EMBL/GenBank/DDBJ databases">
        <authorList>
            <consortium name="ELIXIR-Norway"/>
        </authorList>
    </citation>
    <scope>NUCLEOTIDE SEQUENCE</scope>
</reference>
<accession>A0AC59YUT1</accession>
<evidence type="ECO:0000313" key="1">
    <source>
        <dbReference type="EMBL" id="CAM9995187.1"/>
    </source>
</evidence>
<evidence type="ECO:0000313" key="2">
    <source>
        <dbReference type="Proteomes" id="UP001162501"/>
    </source>
</evidence>
<gene>
    <name evidence="1" type="ORF">MRATA1EN22A_LOCUS10474</name>
</gene>
<protein>
    <submittedName>
        <fullName evidence="1">Uncharacterized protein</fullName>
    </submittedName>
</protein>
<reference evidence="1" key="2">
    <citation type="submission" date="2025-03" db="EMBL/GenBank/DDBJ databases">
        <authorList>
            <consortium name="ELIXIR-Norway"/>
            <consortium name="Elixir Norway"/>
        </authorList>
    </citation>
    <scope>NUCLEOTIDE SEQUENCE</scope>
</reference>
<sequence>MAVDQAQYKGSVMFTDVSIDFSQEEWEFLNPDQRDLYRDVMLENYSNLVSMGLYIPKPQVISLLEQGKEPWMIGRELTRGLCSALESMCETKLLSLKKEVYEIESCQREMMGLRNQGFEYSSFRDVLEYRSHFEKQLGYQNGHFSQEILTHEYMPTFIQQTFFTLHQINNEEKPYECKKCGKVFSQNSQFLQHQRIHIGEKSYECKECGKFFSCGSHVTRHLKIHTGEKPFECKECGKAFSCSSYLSQHQRIHTGKKPYECKECGKAFSYCSNLIDHQRIHTGEKPYECKECGKAFTQSSKLVQHQRIHTGEKPYECKECGKAFSSGSALTNHQRIHTGEKPYDCKECGKAFTQSSQLRQHQRIHADEKPYECNECGKAFNKCSNLTRHLRIHTGEKPYRCSVCGKDFSRSSNLSIHQRIHTGEKPFSCHECGKDFSRRAALQIHQSVHTGRKPHAWTSGITQPSRGTRGCTQGRSPTPVPYVGRASVRESTCRCTRRREQGQSWLAALNLSWKLWVILARGYGTWEEGGWRAGGTSSGSFWEIGSHGGTGDSVLEYYLPRRLKGFAPPIPMCGDFFSSTYLSHSETPDKYPTIQLNSDTVYPEIASDSTGYGLILLVATAPCHLGISHTSALGSRASSSGLATCTPSSICLMSLPFFGESTEEIRKMTTELLKAKKEAFMAFRDVAVDFTQEEW</sequence>
<dbReference type="Proteomes" id="UP001162501">
    <property type="component" value="Chromosome 20"/>
</dbReference>
<organism evidence="1 2">
    <name type="scientific">Rangifer tarandus platyrhynchus</name>
    <name type="common">Svalbard reindeer</name>
    <dbReference type="NCBI Taxonomy" id="3082113"/>
    <lineage>
        <taxon>Eukaryota</taxon>
        <taxon>Metazoa</taxon>
        <taxon>Chordata</taxon>
        <taxon>Craniata</taxon>
        <taxon>Vertebrata</taxon>
        <taxon>Euteleostomi</taxon>
        <taxon>Mammalia</taxon>
        <taxon>Eutheria</taxon>
        <taxon>Laurasiatheria</taxon>
        <taxon>Artiodactyla</taxon>
        <taxon>Ruminantia</taxon>
        <taxon>Pecora</taxon>
        <taxon>Cervidae</taxon>
        <taxon>Odocoileinae</taxon>
        <taxon>Rangifer</taxon>
    </lineage>
</organism>
<name>A0AC59YUT1_RANTA</name>